<protein>
    <recommendedName>
        <fullName evidence="3 6">Arabinogalactan endo-beta-1,4-galactanase</fullName>
        <ecNumber evidence="3 6">3.2.1.89</ecNumber>
    </recommendedName>
</protein>
<evidence type="ECO:0000256" key="2">
    <source>
        <dbReference type="ARBA" id="ARBA00010687"/>
    </source>
</evidence>
<evidence type="ECO:0000256" key="6">
    <source>
        <dbReference type="RuleBase" id="RU361192"/>
    </source>
</evidence>
<accession>A0ABW3Y4B3</accession>
<keyword evidence="4 6" id="KW-0378">Hydrolase</keyword>
<comment type="catalytic activity">
    <reaction evidence="1 6">
        <text>The enzyme specifically hydrolyzes (1-&gt;4)-beta-D-galactosidic linkages in type I arabinogalactans.</text>
        <dbReference type="EC" id="3.2.1.89"/>
    </reaction>
</comment>
<dbReference type="InterPro" id="IPR017853">
    <property type="entry name" value="GH"/>
</dbReference>
<sequence>MDYYRSIFLVLFFISLISCSEGKDEVDQPLIMIEKKMTFRGADLSAYPQIASRNLNFLNHNSDVEDFLSILKKSGVNIIRLKLWVNPTDRVASLSEVEDFSTHIRSKGYQIWLTLHYSDTWADPGHQEKPKAWQNISYEQLKDSVREYTKKVVATLRPEIIQIGNEINNGFLFPDGNLHSNEIQCIELLQIASEAVRQTNAASKIMIHYAGHSGSNSFFQKMANVDYDFIGLSYYPIWHGKDLNTLAGRMNELSNSFGKQLLIAETAYPFTLGWNDYTNNIVGLESQIILPDFPPTGLGQANFFKALYTKILEVEDGIGICYWGGELVAFDGPTSQNGSPWENQALFDFTLKSLPILKEFNPQK</sequence>
<comment type="similarity">
    <text evidence="2 6">Belongs to the glycosyl hydrolase 53 family.</text>
</comment>
<dbReference type="PROSITE" id="PS51257">
    <property type="entry name" value="PROKAR_LIPOPROTEIN"/>
    <property type="match status" value="1"/>
</dbReference>
<evidence type="ECO:0000256" key="3">
    <source>
        <dbReference type="ARBA" id="ARBA00012556"/>
    </source>
</evidence>
<dbReference type="InterPro" id="IPR011683">
    <property type="entry name" value="Glyco_hydro_53"/>
</dbReference>
<evidence type="ECO:0000256" key="4">
    <source>
        <dbReference type="ARBA" id="ARBA00022801"/>
    </source>
</evidence>
<organism evidence="7 8">
    <name type="scientific">Namhaeicola litoreus</name>
    <dbReference type="NCBI Taxonomy" id="1052145"/>
    <lineage>
        <taxon>Bacteria</taxon>
        <taxon>Pseudomonadati</taxon>
        <taxon>Bacteroidota</taxon>
        <taxon>Flavobacteriia</taxon>
        <taxon>Flavobacteriales</taxon>
        <taxon>Flavobacteriaceae</taxon>
        <taxon>Namhaeicola</taxon>
    </lineage>
</organism>
<dbReference type="EC" id="3.2.1.89" evidence="3 6"/>
<comment type="caution">
    <text evidence="7">The sequence shown here is derived from an EMBL/GenBank/DDBJ whole genome shotgun (WGS) entry which is preliminary data.</text>
</comment>
<dbReference type="Pfam" id="PF07745">
    <property type="entry name" value="Glyco_hydro_53"/>
    <property type="match status" value="1"/>
</dbReference>
<dbReference type="Gene3D" id="3.20.20.80">
    <property type="entry name" value="Glycosidases"/>
    <property type="match status" value="1"/>
</dbReference>
<dbReference type="Proteomes" id="UP001597201">
    <property type="component" value="Unassembled WGS sequence"/>
</dbReference>
<keyword evidence="5 6" id="KW-0326">Glycosidase</keyword>
<gene>
    <name evidence="7" type="ORF">ACFQ39_13920</name>
</gene>
<reference evidence="8" key="1">
    <citation type="journal article" date="2019" name="Int. J. Syst. Evol. Microbiol.">
        <title>The Global Catalogue of Microorganisms (GCM) 10K type strain sequencing project: providing services to taxonomists for standard genome sequencing and annotation.</title>
        <authorList>
            <consortium name="The Broad Institute Genomics Platform"/>
            <consortium name="The Broad Institute Genome Sequencing Center for Infectious Disease"/>
            <person name="Wu L."/>
            <person name="Ma J."/>
        </authorList>
    </citation>
    <scope>NUCLEOTIDE SEQUENCE [LARGE SCALE GENOMIC DNA]</scope>
    <source>
        <strain evidence="8">CCUG 61485</strain>
    </source>
</reference>
<evidence type="ECO:0000313" key="8">
    <source>
        <dbReference type="Proteomes" id="UP001597201"/>
    </source>
</evidence>
<dbReference type="PANTHER" id="PTHR34983:SF1">
    <property type="entry name" value="ARABINOGALACTAN ENDO-BETA-1,4-GALACTANASE A"/>
    <property type="match status" value="1"/>
</dbReference>
<evidence type="ECO:0000256" key="5">
    <source>
        <dbReference type="ARBA" id="ARBA00023295"/>
    </source>
</evidence>
<dbReference type="RefSeq" id="WP_377179965.1">
    <property type="nucleotide sequence ID" value="NZ_JBHTMY010000003.1"/>
</dbReference>
<dbReference type="EMBL" id="JBHTMY010000003">
    <property type="protein sequence ID" value="MFD1316718.1"/>
    <property type="molecule type" value="Genomic_DNA"/>
</dbReference>
<evidence type="ECO:0000256" key="1">
    <source>
        <dbReference type="ARBA" id="ARBA00001695"/>
    </source>
</evidence>
<evidence type="ECO:0000313" key="7">
    <source>
        <dbReference type="EMBL" id="MFD1316718.1"/>
    </source>
</evidence>
<keyword evidence="8" id="KW-1185">Reference proteome</keyword>
<dbReference type="PANTHER" id="PTHR34983">
    <property type="entry name" value="ARABINOGALACTAN ENDO-BETA-1,4-GALACTANASE A"/>
    <property type="match status" value="1"/>
</dbReference>
<name>A0ABW3Y4B3_9FLAO</name>
<dbReference type="SUPFAM" id="SSF51445">
    <property type="entry name" value="(Trans)glycosidases"/>
    <property type="match status" value="1"/>
</dbReference>
<proteinExistence type="inferred from homology"/>